<keyword evidence="2" id="KW-1185">Reference proteome</keyword>
<dbReference type="InParanoid" id="A0A1Z5K2A4"/>
<dbReference type="EMBL" id="BDSP01000147">
    <property type="protein sequence ID" value="GAX20407.1"/>
    <property type="molecule type" value="Genomic_DNA"/>
</dbReference>
<dbReference type="Proteomes" id="UP000198406">
    <property type="component" value="Unassembled WGS sequence"/>
</dbReference>
<evidence type="ECO:0000313" key="2">
    <source>
        <dbReference type="Proteomes" id="UP000198406"/>
    </source>
</evidence>
<proteinExistence type="predicted"/>
<accession>A0A1Z5K2A4</accession>
<reference evidence="1 2" key="1">
    <citation type="journal article" date="2015" name="Plant Cell">
        <title>Oil accumulation by the oleaginous diatom Fistulifera solaris as revealed by the genome and transcriptome.</title>
        <authorList>
            <person name="Tanaka T."/>
            <person name="Maeda Y."/>
            <person name="Veluchamy A."/>
            <person name="Tanaka M."/>
            <person name="Abida H."/>
            <person name="Marechal E."/>
            <person name="Bowler C."/>
            <person name="Muto M."/>
            <person name="Sunaga Y."/>
            <person name="Tanaka M."/>
            <person name="Yoshino T."/>
            <person name="Taniguchi T."/>
            <person name="Fukuda Y."/>
            <person name="Nemoto M."/>
            <person name="Matsumoto M."/>
            <person name="Wong P.S."/>
            <person name="Aburatani S."/>
            <person name="Fujibuchi W."/>
        </authorList>
    </citation>
    <scope>NUCLEOTIDE SEQUENCE [LARGE SCALE GENOMIC DNA]</scope>
    <source>
        <strain evidence="1 2">JPCC DA0580</strain>
    </source>
</reference>
<organism evidence="1 2">
    <name type="scientific">Fistulifera solaris</name>
    <name type="common">Oleaginous diatom</name>
    <dbReference type="NCBI Taxonomy" id="1519565"/>
    <lineage>
        <taxon>Eukaryota</taxon>
        <taxon>Sar</taxon>
        <taxon>Stramenopiles</taxon>
        <taxon>Ochrophyta</taxon>
        <taxon>Bacillariophyta</taxon>
        <taxon>Bacillariophyceae</taxon>
        <taxon>Bacillariophycidae</taxon>
        <taxon>Naviculales</taxon>
        <taxon>Naviculaceae</taxon>
        <taxon>Fistulifera</taxon>
    </lineage>
</organism>
<gene>
    <name evidence="1" type="ORF">FisN_9Hu129</name>
</gene>
<dbReference type="AlphaFoldDB" id="A0A1Z5K2A4"/>
<evidence type="ECO:0000313" key="1">
    <source>
        <dbReference type="EMBL" id="GAX20407.1"/>
    </source>
</evidence>
<protein>
    <submittedName>
        <fullName evidence="1">Uncharacterized protein</fullName>
    </submittedName>
</protein>
<sequence length="483" mass="56105">MTYTIKRLREEGHFCLSSLDAVESLDVFWAEATKVARLYIEDTNVYVAPTKTKRSEGEFEGLACRRDNNYKTRLVFVSKPTDIDSLRSVAFRILCLPETNPQSMKLDGIDYLPSKPGDRYKQLFFTTEQLRHIICAHPSRQYTFSRFSLTGAQSVEIVSHRKFAIGVNWCQFDDKGQAIVDWLEDRNEKEIIDSCYFPQCDCVEKLFTFLSRSLYPVFNKLYLTGKDVESKSSLSPLIAAANVNTLMVDIKFFLCNEGWRAPLLKALQNGTFRPRNLEVNFSSNDLFGFDEDDLRLISKFLSKFFEAISSPDCSVKELHLKHIDDDYTNISRTMESYLLYMMQNNRSLRVLGIYSEVAPLVFPQMRILKAAAKHPRLRKICFYPPTSYDPPEVGQDEPFQLWAQKNRAHNIHFKDFGHPDKKPHLSKWQKAFFSVFSREFDVLKQVEDERIRSHLLVTALATFCQMPDRVYYLLTANQDAYAR</sequence>
<name>A0A1Z5K2A4_FISSO</name>
<comment type="caution">
    <text evidence="1">The sequence shown here is derived from an EMBL/GenBank/DDBJ whole genome shotgun (WGS) entry which is preliminary data.</text>
</comment>